<keyword evidence="2" id="KW-0805">Transcription regulation</keyword>
<dbReference type="Gene3D" id="3.20.80.10">
    <property type="entry name" value="Regulatory factor, effector binding domain"/>
    <property type="match status" value="1"/>
</dbReference>
<gene>
    <name evidence="6" type="ORF">EM808_16035</name>
</gene>
<reference evidence="6 7" key="1">
    <citation type="submission" date="2019-01" db="EMBL/GenBank/DDBJ databases">
        <title>Bacillus sp. M5HDSG1-1, whole genome shotgun sequence.</title>
        <authorList>
            <person name="Tuo L."/>
        </authorList>
    </citation>
    <scope>NUCLEOTIDE SEQUENCE [LARGE SCALE GENOMIC DNA]</scope>
    <source>
        <strain evidence="6 7">M5HDSG1-1</strain>
    </source>
</reference>
<evidence type="ECO:0000313" key="7">
    <source>
        <dbReference type="Proteomes" id="UP000288024"/>
    </source>
</evidence>
<dbReference type="Pfam" id="PF06445">
    <property type="entry name" value="GyrI-like"/>
    <property type="match status" value="1"/>
</dbReference>
<evidence type="ECO:0000256" key="1">
    <source>
        <dbReference type="ARBA" id="ARBA00022491"/>
    </source>
</evidence>
<dbReference type="PANTHER" id="PTHR30204">
    <property type="entry name" value="REDOX-CYCLING DRUG-SENSING TRANSCRIPTIONAL ACTIVATOR SOXR"/>
    <property type="match status" value="1"/>
</dbReference>
<dbReference type="PROSITE" id="PS50937">
    <property type="entry name" value="HTH_MERR_2"/>
    <property type="match status" value="1"/>
</dbReference>
<organism evidence="6 7">
    <name type="scientific">Niallia taxi</name>
    <dbReference type="NCBI Taxonomy" id="2499688"/>
    <lineage>
        <taxon>Bacteria</taxon>
        <taxon>Bacillati</taxon>
        <taxon>Bacillota</taxon>
        <taxon>Bacilli</taxon>
        <taxon>Bacillales</taxon>
        <taxon>Bacillaceae</taxon>
        <taxon>Niallia</taxon>
    </lineage>
</organism>
<accession>A0A437K8W6</accession>
<proteinExistence type="predicted"/>
<evidence type="ECO:0000313" key="6">
    <source>
        <dbReference type="EMBL" id="RVT60755.1"/>
    </source>
</evidence>
<dbReference type="SMART" id="SM00422">
    <property type="entry name" value="HTH_MERR"/>
    <property type="match status" value="1"/>
</dbReference>
<dbReference type="InterPro" id="IPR029442">
    <property type="entry name" value="GyrI-like"/>
</dbReference>
<comment type="caution">
    <text evidence="6">The sequence shown here is derived from an EMBL/GenBank/DDBJ whole genome shotgun (WGS) entry which is preliminary data.</text>
</comment>
<keyword evidence="3" id="KW-0238">DNA-binding</keyword>
<dbReference type="RefSeq" id="WP_127739227.1">
    <property type="nucleotide sequence ID" value="NZ_RZTZ01000006.1"/>
</dbReference>
<dbReference type="InterPro" id="IPR047057">
    <property type="entry name" value="MerR_fam"/>
</dbReference>
<keyword evidence="7" id="KW-1185">Reference proteome</keyword>
<keyword evidence="1" id="KW-0678">Repressor</keyword>
<evidence type="ECO:0000259" key="5">
    <source>
        <dbReference type="PROSITE" id="PS50937"/>
    </source>
</evidence>
<dbReference type="EMBL" id="RZTZ01000006">
    <property type="protein sequence ID" value="RVT60755.1"/>
    <property type="molecule type" value="Genomic_DNA"/>
</dbReference>
<dbReference type="Pfam" id="PF13411">
    <property type="entry name" value="MerR_1"/>
    <property type="match status" value="1"/>
</dbReference>
<evidence type="ECO:0000256" key="4">
    <source>
        <dbReference type="ARBA" id="ARBA00023163"/>
    </source>
</evidence>
<evidence type="ECO:0000256" key="3">
    <source>
        <dbReference type="ARBA" id="ARBA00023125"/>
    </source>
</evidence>
<sequence>MNWKINEIANLYDISAHTLRYYEEINLVVPRRGENNYRIYTDENLQQLNIIRDLRKFNIPLEEIKDYLEKRTVEKTLNLLKKQQLFIEQELAALQEMQHIVEERIDVFTQTVPCAEGVCQLIECPDRYVIASIDKDIDSEHVDLSLKELYKKYENNLPHLEQHMIGSFLYNTEGNSISHRVFYFIENASDSHTTILPKGKYAAICYKGSYKKTEQYIVKLKEYIIDNKLEMDGDLFETYIIDFHETHIADEYVTRIEVKIKETT</sequence>
<protein>
    <submittedName>
        <fullName evidence="6">MerR family transcriptional regulator</fullName>
    </submittedName>
</protein>
<dbReference type="InterPro" id="IPR009061">
    <property type="entry name" value="DNA-bd_dom_put_sf"/>
</dbReference>
<name>A0A437K8W6_9BACI</name>
<dbReference type="Proteomes" id="UP000288024">
    <property type="component" value="Unassembled WGS sequence"/>
</dbReference>
<dbReference type="InterPro" id="IPR000551">
    <property type="entry name" value="MerR-type_HTH_dom"/>
</dbReference>
<dbReference type="GO" id="GO:0003700">
    <property type="term" value="F:DNA-binding transcription factor activity"/>
    <property type="evidence" value="ECO:0007669"/>
    <property type="project" value="InterPro"/>
</dbReference>
<dbReference type="CDD" id="cd00592">
    <property type="entry name" value="HTH_MerR-like"/>
    <property type="match status" value="1"/>
</dbReference>
<dbReference type="InterPro" id="IPR011256">
    <property type="entry name" value="Reg_factor_effector_dom_sf"/>
</dbReference>
<dbReference type="GO" id="GO:0003677">
    <property type="term" value="F:DNA binding"/>
    <property type="evidence" value="ECO:0007669"/>
    <property type="project" value="UniProtKB-KW"/>
</dbReference>
<dbReference type="SUPFAM" id="SSF55136">
    <property type="entry name" value="Probable bacterial effector-binding domain"/>
    <property type="match status" value="1"/>
</dbReference>
<feature type="domain" description="HTH merR-type" evidence="5">
    <location>
        <begin position="2"/>
        <end position="70"/>
    </location>
</feature>
<evidence type="ECO:0000256" key="2">
    <source>
        <dbReference type="ARBA" id="ARBA00023015"/>
    </source>
</evidence>
<dbReference type="AlphaFoldDB" id="A0A437K8W6"/>
<dbReference type="Gene3D" id="1.10.1660.10">
    <property type="match status" value="1"/>
</dbReference>
<dbReference type="PANTHER" id="PTHR30204:SF69">
    <property type="entry name" value="MERR-FAMILY TRANSCRIPTIONAL REGULATOR"/>
    <property type="match status" value="1"/>
</dbReference>
<keyword evidence="4" id="KW-0804">Transcription</keyword>
<dbReference type="SUPFAM" id="SSF46955">
    <property type="entry name" value="Putative DNA-binding domain"/>
    <property type="match status" value="1"/>
</dbReference>